<dbReference type="CDD" id="cd08566">
    <property type="entry name" value="GDPD_AtGDE_like"/>
    <property type="match status" value="1"/>
</dbReference>
<evidence type="ECO:0000313" key="6">
    <source>
        <dbReference type="Proteomes" id="UP000319908"/>
    </source>
</evidence>
<feature type="domain" description="GP-PDE" evidence="4">
    <location>
        <begin position="58"/>
        <end position="306"/>
    </location>
</feature>
<gene>
    <name evidence="5" type="primary">glpQ1_1</name>
    <name evidence="5" type="ORF">Poly21_06920</name>
</gene>
<evidence type="ECO:0000313" key="5">
    <source>
        <dbReference type="EMBL" id="TWU18529.1"/>
    </source>
</evidence>
<dbReference type="SUPFAM" id="SSF51445">
    <property type="entry name" value="(Trans)glycosidases"/>
    <property type="match status" value="1"/>
</dbReference>
<dbReference type="AlphaFoldDB" id="A0A5C6C6X2"/>
<sequence length="653" mass="73162">MTKSISVSRLAVPIVTLITAAAISSVCSAQTAANPRWIAPLTATELQAQLRYDGPPLVIISAHRGGPGRGLPENAIETFEHSLRNEPSMMEVDPRLTKDGQIVLLHDATLDRTTTGTGLVRDATLEELKNLYLKDIDGTVTEYRIPTLDEAITWARGRTILVLDQKDVPLDLRVQKIIEHNAQGFVMLIVNNIAEAKRCHQLDKNICMEVMLGDRKKLQAFETSGVPWGNILAFIGHQPSHDQELIQRIHDEGARCMSGTSRNLDQQIVIDRARQPADLEASYRELLQMGIDVIETDRPIEVGTILAKAAPTSWRESTLETVQVDPDAGGFILHPSRKRYVPWGHNYASVDLMERLANDPARVQREFTEMRAAGTTVARVHPEMPRLMKGPQEADPEGLALLRRLLGIAQGAGIHLMITGLACYQIDDRMAWYDSLEEAQRWETQAFFWQTIARTCADSPAVFAYDLVNEPGAIGTPEEGWYLGRMGYVEFCQRLSLDAQERNGDEIFRQWTRKMVAAIRSQDQTHLITLGMLPFPGVYKVAAEELDFVSPHLYPKTDKVDAEIELLKKYDWGKPIVIGETFPLSCSVDDERDFLLKSHGIADGWIGHWPDESPTELTRLQESGTATIHNAIWLSWVNLFRELGPQMVGEETP</sequence>
<dbReference type="GO" id="GO:0005886">
    <property type="term" value="C:plasma membrane"/>
    <property type="evidence" value="ECO:0007669"/>
    <property type="project" value="TreeGrafter"/>
</dbReference>
<dbReference type="GO" id="GO:0004553">
    <property type="term" value="F:hydrolase activity, hydrolyzing O-glycosyl compounds"/>
    <property type="evidence" value="ECO:0007669"/>
    <property type="project" value="InterPro"/>
</dbReference>
<dbReference type="GO" id="GO:0000272">
    <property type="term" value="P:polysaccharide catabolic process"/>
    <property type="evidence" value="ECO:0007669"/>
    <property type="project" value="InterPro"/>
</dbReference>
<reference evidence="5 6" key="1">
    <citation type="journal article" date="2020" name="Antonie Van Leeuwenhoek">
        <title>Rhodopirellula heiligendammensis sp. nov., Rhodopirellula pilleata sp. nov., and Rhodopirellula solitaria sp. nov. isolated from natural or artificial marine surfaces in Northern Germany and California, USA, and emended description of the genus Rhodopirellula.</title>
        <authorList>
            <person name="Kallscheuer N."/>
            <person name="Wiegand S."/>
            <person name="Jogler M."/>
            <person name="Boedeker C."/>
            <person name="Peeters S.H."/>
            <person name="Rast P."/>
            <person name="Heuer A."/>
            <person name="Jetten M.S.M."/>
            <person name="Rohde M."/>
            <person name="Jogler C."/>
        </authorList>
    </citation>
    <scope>NUCLEOTIDE SEQUENCE [LARGE SCALE GENOMIC DNA]</scope>
    <source>
        <strain evidence="5 6">Poly21</strain>
    </source>
</reference>
<dbReference type="PANTHER" id="PTHR46320:SF1">
    <property type="entry name" value="GLYCEROPHOSPHODIESTER PHOSPHODIESTERASE 1"/>
    <property type="match status" value="1"/>
</dbReference>
<protein>
    <submittedName>
        <fullName evidence="5">Glycerophosphoryl diester phosphodiesterase 1</fullName>
        <ecNumber evidence="5">3.1.4.46</ecNumber>
    </submittedName>
</protein>
<dbReference type="InterPro" id="IPR017946">
    <property type="entry name" value="PLC-like_Pdiesterase_TIM-brl"/>
</dbReference>
<dbReference type="Gene3D" id="3.20.20.190">
    <property type="entry name" value="Phosphatidylinositol (PI) phosphodiesterase"/>
    <property type="match status" value="1"/>
</dbReference>
<evidence type="ECO:0000259" key="4">
    <source>
        <dbReference type="PROSITE" id="PS51704"/>
    </source>
</evidence>
<dbReference type="InterPro" id="IPR017853">
    <property type="entry name" value="GH"/>
</dbReference>
<dbReference type="Pfam" id="PF00150">
    <property type="entry name" value="Cellulase"/>
    <property type="match status" value="1"/>
</dbReference>
<feature type="signal peptide" evidence="3">
    <location>
        <begin position="1"/>
        <end position="29"/>
    </location>
</feature>
<dbReference type="OrthoDB" id="240436at2"/>
<keyword evidence="3" id="KW-0732">Signal</keyword>
<organism evidence="5 6">
    <name type="scientific">Allorhodopirellula heiligendammensis</name>
    <dbReference type="NCBI Taxonomy" id="2714739"/>
    <lineage>
        <taxon>Bacteria</taxon>
        <taxon>Pseudomonadati</taxon>
        <taxon>Planctomycetota</taxon>
        <taxon>Planctomycetia</taxon>
        <taxon>Pirellulales</taxon>
        <taxon>Pirellulaceae</taxon>
        <taxon>Allorhodopirellula</taxon>
    </lineage>
</organism>
<dbReference type="SUPFAM" id="SSF51695">
    <property type="entry name" value="PLC-like phosphodiesterases"/>
    <property type="match status" value="1"/>
</dbReference>
<dbReference type="PANTHER" id="PTHR46320">
    <property type="entry name" value="GLYCEROPHOSPHODIESTER PHOSPHODIESTERASE 1"/>
    <property type="match status" value="1"/>
</dbReference>
<dbReference type="GO" id="GO:0006644">
    <property type="term" value="P:phospholipid metabolic process"/>
    <property type="evidence" value="ECO:0007669"/>
    <property type="project" value="TreeGrafter"/>
</dbReference>
<dbReference type="RefSeq" id="WP_146405560.1">
    <property type="nucleotide sequence ID" value="NZ_SJPU01000001.1"/>
</dbReference>
<dbReference type="EMBL" id="SJPU01000001">
    <property type="protein sequence ID" value="TWU18529.1"/>
    <property type="molecule type" value="Genomic_DNA"/>
</dbReference>
<evidence type="ECO:0000256" key="3">
    <source>
        <dbReference type="SAM" id="SignalP"/>
    </source>
</evidence>
<dbReference type="GO" id="GO:0006580">
    <property type="term" value="P:ethanolamine metabolic process"/>
    <property type="evidence" value="ECO:0007669"/>
    <property type="project" value="TreeGrafter"/>
</dbReference>
<feature type="chain" id="PRO_5022767740" evidence="3">
    <location>
        <begin position="30"/>
        <end position="653"/>
    </location>
</feature>
<accession>A0A5C6C6X2</accession>
<dbReference type="Gene3D" id="3.20.20.80">
    <property type="entry name" value="Glycosidases"/>
    <property type="match status" value="1"/>
</dbReference>
<dbReference type="Pfam" id="PF03009">
    <property type="entry name" value="GDPD"/>
    <property type="match status" value="1"/>
</dbReference>
<comment type="caution">
    <text evidence="5">The sequence shown here is derived from an EMBL/GenBank/DDBJ whole genome shotgun (WGS) entry which is preliminary data.</text>
</comment>
<keyword evidence="6" id="KW-1185">Reference proteome</keyword>
<dbReference type="Proteomes" id="UP000319908">
    <property type="component" value="Unassembled WGS sequence"/>
</dbReference>
<dbReference type="InterPro" id="IPR030395">
    <property type="entry name" value="GP_PDE_dom"/>
</dbReference>
<dbReference type="EC" id="3.1.4.46" evidence="5"/>
<keyword evidence="2" id="KW-0326">Glycosidase</keyword>
<dbReference type="GO" id="GO:0070291">
    <property type="term" value="P:N-acylethanolamine metabolic process"/>
    <property type="evidence" value="ECO:0007669"/>
    <property type="project" value="TreeGrafter"/>
</dbReference>
<dbReference type="PROSITE" id="PS51704">
    <property type="entry name" value="GP_PDE"/>
    <property type="match status" value="1"/>
</dbReference>
<proteinExistence type="predicted"/>
<dbReference type="GO" id="GO:0008889">
    <property type="term" value="F:glycerophosphodiester phosphodiesterase activity"/>
    <property type="evidence" value="ECO:0007669"/>
    <property type="project" value="UniProtKB-EC"/>
</dbReference>
<evidence type="ECO:0000256" key="1">
    <source>
        <dbReference type="ARBA" id="ARBA00022801"/>
    </source>
</evidence>
<dbReference type="InterPro" id="IPR001547">
    <property type="entry name" value="Glyco_hydro_5"/>
</dbReference>
<name>A0A5C6C6X2_9BACT</name>
<evidence type="ECO:0000256" key="2">
    <source>
        <dbReference type="ARBA" id="ARBA00023295"/>
    </source>
</evidence>
<keyword evidence="1 5" id="KW-0378">Hydrolase</keyword>